<sequence>MGKKISGAQKRKKKREKEELAADMERLKLGPTKIWTGLVVHHKDVFVSHVIPKLNRTDRFFFSEVNGESRGVLTYAGVDVSKLGVSVFECSSISTLEWAWNNIPWGEKDGEGNVIDQAWFCAGVAGTNKLEFLKWAREVKHCEWDEETINQAASLGNLEMLKYCFSNDCPCDEKEACGQAAIKGHLDCIRFLVDKVKPSRETEEKAAMLAAQFGHTDILKYFVEERKISLEGKFTCVGGAAMFGGLDCLKYLVEEAKVPINYWRYTACARYFEQPECENYMLEKGCPEPTDEEYALFVKDTKQFQNRQ</sequence>
<dbReference type="AlphaFoldDB" id="K8F5E4"/>
<dbReference type="PANTHER" id="PTHR46586">
    <property type="entry name" value="ANKYRIN REPEAT-CONTAINING PROTEIN"/>
    <property type="match status" value="1"/>
</dbReference>
<evidence type="ECO:0000313" key="2">
    <source>
        <dbReference type="Proteomes" id="UP000198341"/>
    </source>
</evidence>
<protein>
    <submittedName>
        <fullName evidence="1">Uncharacterized protein</fullName>
    </submittedName>
</protein>
<keyword evidence="2" id="KW-1185">Reference proteome</keyword>
<dbReference type="RefSeq" id="XP_007508944.1">
    <property type="nucleotide sequence ID" value="XM_007508882.1"/>
</dbReference>
<dbReference type="SUPFAM" id="SSF48403">
    <property type="entry name" value="Ankyrin repeat"/>
    <property type="match status" value="1"/>
</dbReference>
<dbReference type="InterPro" id="IPR002110">
    <property type="entry name" value="Ankyrin_rpt"/>
</dbReference>
<dbReference type="EMBL" id="FO082264">
    <property type="protein sequence ID" value="CCO20030.1"/>
    <property type="molecule type" value="Genomic_DNA"/>
</dbReference>
<dbReference type="OrthoDB" id="498371at2759"/>
<dbReference type="Proteomes" id="UP000198341">
    <property type="component" value="Chromosome 15"/>
</dbReference>
<evidence type="ECO:0000313" key="1">
    <source>
        <dbReference type="EMBL" id="CCO20030.1"/>
    </source>
</evidence>
<dbReference type="GeneID" id="19011399"/>
<dbReference type="KEGG" id="bpg:Bathy15g01770"/>
<reference evidence="1 2" key="1">
    <citation type="submission" date="2011-10" db="EMBL/GenBank/DDBJ databases">
        <authorList>
            <person name="Genoscope - CEA"/>
        </authorList>
    </citation>
    <scope>NUCLEOTIDE SEQUENCE [LARGE SCALE GENOMIC DNA]</scope>
    <source>
        <strain evidence="1 2">RCC 1105</strain>
    </source>
</reference>
<dbReference type="Pfam" id="PF12796">
    <property type="entry name" value="Ank_2"/>
    <property type="match status" value="1"/>
</dbReference>
<proteinExistence type="predicted"/>
<dbReference type="InterPro" id="IPR036770">
    <property type="entry name" value="Ankyrin_rpt-contain_sf"/>
</dbReference>
<accession>K8F5E4</accession>
<name>K8F5E4_9CHLO</name>
<dbReference type="InterPro" id="IPR052050">
    <property type="entry name" value="SecEffector_AnkRepeat"/>
</dbReference>
<gene>
    <name evidence="1" type="ordered locus">Bathy15g01770</name>
</gene>
<dbReference type="Gene3D" id="1.25.40.20">
    <property type="entry name" value="Ankyrin repeat-containing domain"/>
    <property type="match status" value="1"/>
</dbReference>
<dbReference type="PANTHER" id="PTHR46586:SF3">
    <property type="entry name" value="ANKYRIN REPEAT-CONTAINING PROTEIN"/>
    <property type="match status" value="1"/>
</dbReference>
<organism evidence="1 2">
    <name type="scientific">Bathycoccus prasinos</name>
    <dbReference type="NCBI Taxonomy" id="41875"/>
    <lineage>
        <taxon>Eukaryota</taxon>
        <taxon>Viridiplantae</taxon>
        <taxon>Chlorophyta</taxon>
        <taxon>Mamiellophyceae</taxon>
        <taxon>Mamiellales</taxon>
        <taxon>Bathycoccaceae</taxon>
        <taxon>Bathycoccus</taxon>
    </lineage>
</organism>